<dbReference type="SUPFAM" id="SSF55895">
    <property type="entry name" value="Ribonuclease Rh-like"/>
    <property type="match status" value="1"/>
</dbReference>
<dbReference type="EMBL" id="JBBPBK010000013">
    <property type="protein sequence ID" value="KAK9272949.1"/>
    <property type="molecule type" value="Genomic_DNA"/>
</dbReference>
<protein>
    <submittedName>
        <fullName evidence="9">Uncharacterized protein</fullName>
    </submittedName>
</protein>
<dbReference type="Proteomes" id="UP001415857">
    <property type="component" value="Unassembled WGS sequence"/>
</dbReference>
<sequence>MAKSIFLLFLLLILTTKMECHDSFYLVQHWTPSLCNTLSHRRCVGIIEANFTIQGLWPKDNNQMGPLTMCSGTPFNYLEIESLECRLNQNWPDMFSTSSQRFWEKEWESHGTCSESTLNQYEYFRTTLELKDRYDLVKILDSSGFHLGGNYDPTLMALHIYKAIGVWPIIGCNKDRENNEQLWEVILCVDISGTKIISCDSEIIMNCSENTGVNFPV</sequence>
<keyword evidence="8" id="KW-0732">Signal</keyword>
<dbReference type="Gene3D" id="3.90.730.10">
    <property type="entry name" value="Ribonuclease T2-like"/>
    <property type="match status" value="1"/>
</dbReference>
<keyword evidence="5" id="KW-1015">Disulfide bond</keyword>
<feature type="signal peptide" evidence="8">
    <location>
        <begin position="1"/>
        <end position="20"/>
    </location>
</feature>
<comment type="caution">
    <text evidence="9">The sequence shown here is derived from an EMBL/GenBank/DDBJ whole genome shotgun (WGS) entry which is preliminary data.</text>
</comment>
<dbReference type="GO" id="GO:0006401">
    <property type="term" value="P:RNA catabolic process"/>
    <property type="evidence" value="ECO:0007669"/>
    <property type="project" value="TreeGrafter"/>
</dbReference>
<reference evidence="9 10" key="1">
    <citation type="journal article" date="2024" name="Plant J.">
        <title>Genome sequences and population genomics reveal climatic adaptation and genomic divergence between two closely related sweetgum species.</title>
        <authorList>
            <person name="Xu W.Q."/>
            <person name="Ren C.Q."/>
            <person name="Zhang X.Y."/>
            <person name="Comes H.P."/>
            <person name="Liu X.H."/>
            <person name="Li Y.G."/>
            <person name="Kettle C.J."/>
            <person name="Jalonen R."/>
            <person name="Gaisberger H."/>
            <person name="Ma Y.Z."/>
            <person name="Qiu Y.X."/>
        </authorList>
    </citation>
    <scope>NUCLEOTIDE SEQUENCE [LARGE SCALE GENOMIC DNA]</scope>
    <source>
        <strain evidence="9">Hangzhou</strain>
    </source>
</reference>
<evidence type="ECO:0000313" key="10">
    <source>
        <dbReference type="Proteomes" id="UP001415857"/>
    </source>
</evidence>
<keyword evidence="4" id="KW-0378">Hydrolase</keyword>
<gene>
    <name evidence="9" type="ORF">L1049_003328</name>
</gene>
<evidence type="ECO:0000256" key="4">
    <source>
        <dbReference type="ARBA" id="ARBA00022801"/>
    </source>
</evidence>
<evidence type="ECO:0000256" key="2">
    <source>
        <dbReference type="ARBA" id="ARBA00022722"/>
    </source>
</evidence>
<organism evidence="9 10">
    <name type="scientific">Liquidambar formosana</name>
    <name type="common">Formosan gum</name>
    <dbReference type="NCBI Taxonomy" id="63359"/>
    <lineage>
        <taxon>Eukaryota</taxon>
        <taxon>Viridiplantae</taxon>
        <taxon>Streptophyta</taxon>
        <taxon>Embryophyta</taxon>
        <taxon>Tracheophyta</taxon>
        <taxon>Spermatophyta</taxon>
        <taxon>Magnoliopsida</taxon>
        <taxon>eudicotyledons</taxon>
        <taxon>Gunneridae</taxon>
        <taxon>Pentapetalae</taxon>
        <taxon>Saxifragales</taxon>
        <taxon>Altingiaceae</taxon>
        <taxon>Liquidambar</taxon>
    </lineage>
</organism>
<name>A0AAP0NM78_LIQFO</name>
<evidence type="ECO:0000256" key="3">
    <source>
        <dbReference type="ARBA" id="ARBA00022759"/>
    </source>
</evidence>
<dbReference type="GO" id="GO:0033897">
    <property type="term" value="F:ribonuclease T2 activity"/>
    <property type="evidence" value="ECO:0007669"/>
    <property type="project" value="InterPro"/>
</dbReference>
<accession>A0AAP0NM78</accession>
<keyword evidence="10" id="KW-1185">Reference proteome</keyword>
<dbReference type="GO" id="GO:0016787">
    <property type="term" value="F:hydrolase activity"/>
    <property type="evidence" value="ECO:0007669"/>
    <property type="project" value="UniProtKB-KW"/>
</dbReference>
<evidence type="ECO:0000256" key="8">
    <source>
        <dbReference type="SAM" id="SignalP"/>
    </source>
</evidence>
<evidence type="ECO:0000256" key="7">
    <source>
        <dbReference type="RuleBase" id="RU004328"/>
    </source>
</evidence>
<dbReference type="CDD" id="cd01061">
    <property type="entry name" value="RNase_T2_euk"/>
    <property type="match status" value="1"/>
</dbReference>
<dbReference type="GO" id="GO:0005576">
    <property type="term" value="C:extracellular region"/>
    <property type="evidence" value="ECO:0007669"/>
    <property type="project" value="TreeGrafter"/>
</dbReference>
<evidence type="ECO:0000313" key="9">
    <source>
        <dbReference type="EMBL" id="KAK9272949.1"/>
    </source>
</evidence>
<keyword evidence="2" id="KW-0540">Nuclease</keyword>
<evidence type="ECO:0000256" key="5">
    <source>
        <dbReference type="ARBA" id="ARBA00023157"/>
    </source>
</evidence>
<keyword evidence="6" id="KW-0456">Lyase</keyword>
<dbReference type="Pfam" id="PF00445">
    <property type="entry name" value="Ribonuclease_T2"/>
    <property type="match status" value="1"/>
</dbReference>
<evidence type="ECO:0000256" key="1">
    <source>
        <dbReference type="ARBA" id="ARBA00007469"/>
    </source>
</evidence>
<proteinExistence type="inferred from homology"/>
<evidence type="ECO:0000256" key="6">
    <source>
        <dbReference type="ARBA" id="ARBA00023239"/>
    </source>
</evidence>
<dbReference type="AlphaFoldDB" id="A0AAP0NM78"/>
<dbReference type="InterPro" id="IPR036430">
    <property type="entry name" value="RNase_T2-like_sf"/>
</dbReference>
<dbReference type="GO" id="GO:0003723">
    <property type="term" value="F:RNA binding"/>
    <property type="evidence" value="ECO:0007669"/>
    <property type="project" value="InterPro"/>
</dbReference>
<dbReference type="PANTHER" id="PTHR11240:SF75">
    <property type="entry name" value="RIBONUCLEASE 3"/>
    <property type="match status" value="1"/>
</dbReference>
<dbReference type="InterPro" id="IPR033697">
    <property type="entry name" value="Ribonuclease_T2_eukaryotic"/>
</dbReference>
<comment type="similarity">
    <text evidence="1 7">Belongs to the RNase T2 family.</text>
</comment>
<dbReference type="InterPro" id="IPR001568">
    <property type="entry name" value="RNase_T2-like"/>
</dbReference>
<keyword evidence="3" id="KW-0255">Endonuclease</keyword>
<dbReference type="PANTHER" id="PTHR11240">
    <property type="entry name" value="RIBONUCLEASE T2"/>
    <property type="match status" value="1"/>
</dbReference>
<feature type="chain" id="PRO_5042842241" evidence="8">
    <location>
        <begin position="21"/>
        <end position="217"/>
    </location>
</feature>